<evidence type="ECO:0000259" key="4">
    <source>
        <dbReference type="Pfam" id="PF06032"/>
    </source>
</evidence>
<dbReference type="InterPro" id="IPR024071">
    <property type="entry name" value="S-Me-THD_C_sf"/>
</dbReference>
<evidence type="ECO:0000313" key="7">
    <source>
        <dbReference type="Proteomes" id="UP001491310"/>
    </source>
</evidence>
<dbReference type="InterPro" id="IPR002821">
    <property type="entry name" value="Hydantoinase_A"/>
</dbReference>
<dbReference type="Pfam" id="PF20906">
    <property type="entry name" value="S-Me-THD_C"/>
    <property type="match status" value="1"/>
</dbReference>
<feature type="domain" description="S-Me-THD-like C-terminal" evidence="5">
    <location>
        <begin position="775"/>
        <end position="964"/>
    </location>
</feature>
<feature type="domain" description="S-Me-THD N-terminal" evidence="4">
    <location>
        <begin position="615"/>
        <end position="771"/>
    </location>
</feature>
<feature type="domain" description="Hydantoinase/oxoprolinase N-terminal" evidence="3">
    <location>
        <begin position="4"/>
        <end position="175"/>
    </location>
</feature>
<evidence type="ECO:0000259" key="2">
    <source>
        <dbReference type="Pfam" id="PF01968"/>
    </source>
</evidence>
<dbReference type="Pfam" id="PF06032">
    <property type="entry name" value="S-Me-THD_N"/>
    <property type="match status" value="1"/>
</dbReference>
<dbReference type="PANTHER" id="PTHR11365">
    <property type="entry name" value="5-OXOPROLINASE RELATED"/>
    <property type="match status" value="1"/>
</dbReference>
<evidence type="ECO:0000259" key="3">
    <source>
        <dbReference type="Pfam" id="PF05378"/>
    </source>
</evidence>
<dbReference type="InterPro" id="IPR045079">
    <property type="entry name" value="Oxoprolinase-like"/>
</dbReference>
<dbReference type="SUPFAM" id="SSF160991">
    <property type="entry name" value="CV3147-like"/>
    <property type="match status" value="1"/>
</dbReference>
<protein>
    <recommendedName>
        <fullName evidence="8">Hydantoinase/oxoprolinase</fullName>
    </recommendedName>
</protein>
<sequence length="974" mass="101195">MVYRIGIDVGGTNTDAAVLGDGNAVIGYAKAPTSPDVLSGIKEAILRVLAGTKIDPGSITLCSLGTTHFINAVVRRKGLARVSVLRLCGPATVALPPFCDLPPGLCEVIGSSYHLLSGGYEYDGGTEIGPIKEAEVRATVREDLGKGITSFVISGVFSPVNSTQEARVKQIVQDEFQQASAGHGEPIQVHITMSHEVAQLGILERENAAILNAALRPLAAQLIPAFQEAMQSAGISGRLFLTSNDGTLISAEAALQAPIVTFQSGPVNSLRGAAFLSGLKEGLVFDIGGTTTDVGVLVNGLPRPAAATVDVAGVRTNFALPDVLSTGLGGGSHVEWGEVQQGEVHNGGCTVGPQSVGHELTKALASGGHTCTATDVAVLLCKMEFGDRELVRAGLKEERALEAWGVMQQNLADVLDQMKTFKGDVPVVVVGGGAALCDDSLEGASSVIRPPFASVANAVGAAIPQVSGVVDRVYALGGGGEQREGVLAQAEAAAKEQAVQAGADPDTCQTVVKDEIPLAYLPGGVARVHIRVVGDLREPEHSTTPKKPSPRLPAPQPAPDTALQQSALDTQSIHTEASSSAADETPQDTSSSSEHDETWEQQHNASGAWILGRRDIDAISIGCGILGTGGGGSPYINRLKVMRELDSGGVIRVISADMVPDEAMVAEAGGMGAPTVGCEKLDAFETEPALRAHASADPLKRPLSAVMSCEIGGGNGLEPLAIGARMGLPIVDADFMGRAFPELQMMTSAIYGHSLTPAALADEKGNVVMVQHCASPHWLERLLRPVCTAMGCAAGLSTAPLTGRELRRVAVTGTLSLAWRLGRAVISARVAKADAVLAAAAEGGGRLLFTGKIIDLQRATSEGFARGQFTIEGLQENRGQTMTIQFQNENLVAHVDGRLVLTVPDLICCLATDGGHPLQTEDLRYGLRVSILGLPAHPLLRTPEALAVVGPAAFGYDDVKYQPLAEDSQAVPVL</sequence>
<proteinExistence type="predicted"/>
<dbReference type="PANTHER" id="PTHR11365:SF10">
    <property type="entry name" value="HYDANTOINASE_OXOPROLINASE"/>
    <property type="match status" value="1"/>
</dbReference>
<evidence type="ECO:0000256" key="1">
    <source>
        <dbReference type="SAM" id="MobiDB-lite"/>
    </source>
</evidence>
<name>A0ABR2YP40_9CHLO</name>
<dbReference type="InterPro" id="IPR008040">
    <property type="entry name" value="Hydant_A_N"/>
</dbReference>
<dbReference type="InterPro" id="IPR043129">
    <property type="entry name" value="ATPase_NBD"/>
</dbReference>
<feature type="domain" description="Hydantoinase A/oxoprolinase" evidence="2">
    <location>
        <begin position="205"/>
        <end position="382"/>
    </location>
</feature>
<dbReference type="SUPFAM" id="SSF53067">
    <property type="entry name" value="Actin-like ATPase domain"/>
    <property type="match status" value="1"/>
</dbReference>
<dbReference type="Pfam" id="PF05378">
    <property type="entry name" value="Hydant_A_N"/>
    <property type="match status" value="1"/>
</dbReference>
<gene>
    <name evidence="6" type="ORF">WJX75_002080</name>
</gene>
<dbReference type="Proteomes" id="UP001491310">
    <property type="component" value="Unassembled WGS sequence"/>
</dbReference>
<dbReference type="EMBL" id="JALJOT010000007">
    <property type="protein sequence ID" value="KAK9908734.1"/>
    <property type="molecule type" value="Genomic_DNA"/>
</dbReference>
<dbReference type="Gene3D" id="2.40.390.10">
    <property type="entry name" value="CV3147-like"/>
    <property type="match status" value="1"/>
</dbReference>
<dbReference type="Gene3D" id="3.40.1610.10">
    <property type="entry name" value="CV3147-like domain"/>
    <property type="match status" value="1"/>
</dbReference>
<feature type="compositionally biased region" description="Polar residues" evidence="1">
    <location>
        <begin position="562"/>
        <end position="592"/>
    </location>
</feature>
<evidence type="ECO:0000313" key="6">
    <source>
        <dbReference type="EMBL" id="KAK9908734.1"/>
    </source>
</evidence>
<organism evidence="6 7">
    <name type="scientific">Coccomyxa subellipsoidea</name>
    <dbReference type="NCBI Taxonomy" id="248742"/>
    <lineage>
        <taxon>Eukaryota</taxon>
        <taxon>Viridiplantae</taxon>
        <taxon>Chlorophyta</taxon>
        <taxon>core chlorophytes</taxon>
        <taxon>Trebouxiophyceae</taxon>
        <taxon>Trebouxiophyceae incertae sedis</taxon>
        <taxon>Coccomyxaceae</taxon>
        <taxon>Coccomyxa</taxon>
    </lineage>
</organism>
<dbReference type="InterPro" id="IPR010318">
    <property type="entry name" value="S-Me-THD_N"/>
</dbReference>
<evidence type="ECO:0000259" key="5">
    <source>
        <dbReference type="Pfam" id="PF20906"/>
    </source>
</evidence>
<dbReference type="Pfam" id="PF01968">
    <property type="entry name" value="Hydantoinase_A"/>
    <property type="match status" value="1"/>
</dbReference>
<evidence type="ECO:0008006" key="8">
    <source>
        <dbReference type="Google" id="ProtNLM"/>
    </source>
</evidence>
<comment type="caution">
    <text evidence="6">The sequence shown here is derived from an EMBL/GenBank/DDBJ whole genome shotgun (WGS) entry which is preliminary data.</text>
</comment>
<accession>A0ABR2YP40</accession>
<dbReference type="InterPro" id="IPR048350">
    <property type="entry name" value="S-Me-THD-like_C"/>
</dbReference>
<reference evidence="6 7" key="1">
    <citation type="journal article" date="2024" name="Nat. Commun.">
        <title>Phylogenomics reveals the evolutionary origins of lichenization in chlorophyte algae.</title>
        <authorList>
            <person name="Puginier C."/>
            <person name="Libourel C."/>
            <person name="Otte J."/>
            <person name="Skaloud P."/>
            <person name="Haon M."/>
            <person name="Grisel S."/>
            <person name="Petersen M."/>
            <person name="Berrin J.G."/>
            <person name="Delaux P.M."/>
            <person name="Dal Grande F."/>
            <person name="Keller J."/>
        </authorList>
    </citation>
    <scope>NUCLEOTIDE SEQUENCE [LARGE SCALE GENOMIC DNA]</scope>
    <source>
        <strain evidence="6 7">SAG 216-7</strain>
    </source>
</reference>
<dbReference type="InterPro" id="IPR027479">
    <property type="entry name" value="S-Me-THD_N_sf"/>
</dbReference>
<feature type="region of interest" description="Disordered" evidence="1">
    <location>
        <begin position="536"/>
        <end position="602"/>
    </location>
</feature>
<keyword evidence="7" id="KW-1185">Reference proteome</keyword>